<keyword evidence="5" id="KW-1015">Disulfide bond</keyword>
<reference evidence="9" key="1">
    <citation type="submission" date="2018-06" db="EMBL/GenBank/DDBJ databases">
        <authorList>
            <person name="Zhirakovskaya E."/>
        </authorList>
    </citation>
    <scope>NUCLEOTIDE SEQUENCE</scope>
</reference>
<dbReference type="InterPro" id="IPR036922">
    <property type="entry name" value="Rieske_2Fe-2S_sf"/>
</dbReference>
<evidence type="ECO:0000256" key="7">
    <source>
        <dbReference type="SAM" id="Phobius"/>
    </source>
</evidence>
<keyword evidence="2" id="KW-0479">Metal-binding</keyword>
<evidence type="ECO:0000256" key="6">
    <source>
        <dbReference type="ARBA" id="ARBA00034078"/>
    </source>
</evidence>
<gene>
    <name evidence="9" type="ORF">MNBD_ACTINO01-45</name>
</gene>
<dbReference type="GO" id="GO:0051537">
    <property type="term" value="F:2 iron, 2 sulfur cluster binding"/>
    <property type="evidence" value="ECO:0007669"/>
    <property type="project" value="UniProtKB-KW"/>
</dbReference>
<dbReference type="AlphaFoldDB" id="A0A3B0SY34"/>
<evidence type="ECO:0000256" key="4">
    <source>
        <dbReference type="ARBA" id="ARBA00023014"/>
    </source>
</evidence>
<dbReference type="SUPFAM" id="SSF50022">
    <property type="entry name" value="ISP domain"/>
    <property type="match status" value="1"/>
</dbReference>
<dbReference type="EMBL" id="UOEI01000506">
    <property type="protein sequence ID" value="VAW07122.1"/>
    <property type="molecule type" value="Genomic_DNA"/>
</dbReference>
<name>A0A3B0SY34_9ZZZZ</name>
<keyword evidence="1" id="KW-0001">2Fe-2S</keyword>
<evidence type="ECO:0000256" key="2">
    <source>
        <dbReference type="ARBA" id="ARBA00022723"/>
    </source>
</evidence>
<dbReference type="InterPro" id="IPR014349">
    <property type="entry name" value="Rieske_Fe-S_prot"/>
</dbReference>
<feature type="domain" description="Rieske" evidence="8">
    <location>
        <begin position="169"/>
        <end position="261"/>
    </location>
</feature>
<protein>
    <recommendedName>
        <fullName evidence="8">Rieske domain-containing protein</fullName>
    </recommendedName>
</protein>
<accession>A0A3B0SY34</accession>
<dbReference type="InterPro" id="IPR017941">
    <property type="entry name" value="Rieske_2Fe-2S"/>
</dbReference>
<evidence type="ECO:0000259" key="8">
    <source>
        <dbReference type="PROSITE" id="PS51296"/>
    </source>
</evidence>
<keyword evidence="4" id="KW-0411">Iron-sulfur</keyword>
<dbReference type="GO" id="GO:0046872">
    <property type="term" value="F:metal ion binding"/>
    <property type="evidence" value="ECO:0007669"/>
    <property type="project" value="UniProtKB-KW"/>
</dbReference>
<keyword evidence="3" id="KW-0408">Iron</keyword>
<dbReference type="Gene3D" id="2.102.10.10">
    <property type="entry name" value="Rieske [2Fe-2S] iron-sulphur domain"/>
    <property type="match status" value="1"/>
</dbReference>
<dbReference type="PROSITE" id="PS51296">
    <property type="entry name" value="RIESKE"/>
    <property type="match status" value="1"/>
</dbReference>
<dbReference type="PRINTS" id="PR00162">
    <property type="entry name" value="RIESKE"/>
</dbReference>
<dbReference type="Pfam" id="PF00355">
    <property type="entry name" value="Rieske"/>
    <property type="match status" value="1"/>
</dbReference>
<dbReference type="InterPro" id="IPR005805">
    <property type="entry name" value="Rieske_Fe-S_prot_C"/>
</dbReference>
<keyword evidence="7" id="KW-1133">Transmembrane helix</keyword>
<comment type="cofactor">
    <cofactor evidence="6">
        <name>[2Fe-2S] cluster</name>
        <dbReference type="ChEBI" id="CHEBI:190135"/>
    </cofactor>
</comment>
<proteinExistence type="predicted"/>
<evidence type="ECO:0000256" key="1">
    <source>
        <dbReference type="ARBA" id="ARBA00022714"/>
    </source>
</evidence>
<evidence type="ECO:0000313" key="9">
    <source>
        <dbReference type="EMBL" id="VAW07122.1"/>
    </source>
</evidence>
<dbReference type="GO" id="GO:0016020">
    <property type="term" value="C:membrane"/>
    <property type="evidence" value="ECO:0007669"/>
    <property type="project" value="InterPro"/>
</dbReference>
<keyword evidence="7" id="KW-0812">Transmembrane</keyword>
<feature type="transmembrane region" description="Helical" evidence="7">
    <location>
        <begin position="108"/>
        <end position="129"/>
    </location>
</feature>
<feature type="transmembrane region" description="Helical" evidence="7">
    <location>
        <begin position="6"/>
        <end position="26"/>
    </location>
</feature>
<organism evidence="9">
    <name type="scientific">hydrothermal vent metagenome</name>
    <dbReference type="NCBI Taxonomy" id="652676"/>
    <lineage>
        <taxon>unclassified sequences</taxon>
        <taxon>metagenomes</taxon>
        <taxon>ecological metagenomes</taxon>
    </lineage>
</organism>
<dbReference type="PANTHER" id="PTHR10134">
    <property type="entry name" value="CYTOCHROME B-C1 COMPLEX SUBUNIT RIESKE, MITOCHONDRIAL"/>
    <property type="match status" value="1"/>
</dbReference>
<sequence>MNPTMIFVIVLVAAAIVAVIGIVLVARGRLDSDGAATAGELDRKAKKLDRQRREARTEASIDHVNGGIDTAGAVMLVDAPAEFKDDEPRTEVSAIEYGTTRRKFFNRAIGAVFGLFMLQFALAGLAFFWPKLKGGFGTAIKAGSVSALKAEVLQGGTIIPKAIPAAQAWIVPFDMDILSESQFAEGPVVIVGGEDDGIGLMALWHRCVHLGCRVPECIPSQGFECPCHGSKYNAHGEYSAGPAPRNLDRFAVSINGAGELVIDTGTVVQTPRAKKFTVPYPQGPFCVG</sequence>
<evidence type="ECO:0000256" key="3">
    <source>
        <dbReference type="ARBA" id="ARBA00023004"/>
    </source>
</evidence>
<evidence type="ECO:0000256" key="5">
    <source>
        <dbReference type="ARBA" id="ARBA00023157"/>
    </source>
</evidence>
<keyword evidence="7" id="KW-0472">Membrane</keyword>